<keyword evidence="4" id="KW-1185">Reference proteome</keyword>
<dbReference type="AlphaFoldDB" id="A0AAJ5FAL1"/>
<comment type="caution">
    <text evidence="2">The sequence shown here is derived from an EMBL/GenBank/DDBJ whole genome shotgun (WGS) entry which is preliminary data.</text>
</comment>
<dbReference type="EMBL" id="VBRC01000003">
    <property type="protein sequence ID" value="TLK30093.1"/>
    <property type="molecule type" value="Genomic_DNA"/>
</dbReference>
<accession>A0AAJ5FAL1</accession>
<dbReference type="Proteomes" id="UP000308000">
    <property type="component" value="Unassembled WGS sequence"/>
</dbReference>
<name>A0AAJ5FAL1_9DEIO</name>
<reference evidence="2 3" key="1">
    <citation type="submission" date="2019-04" db="EMBL/GenBank/DDBJ databases">
        <title>Deinococcus metalilatus MA1002 mutant No.5.</title>
        <authorList>
            <person name="Park W."/>
            <person name="Park C."/>
        </authorList>
    </citation>
    <scope>NUCLEOTIDE SEQUENCE [LARGE SCALE GENOMIC DNA]</scope>
    <source>
        <strain evidence="2 3">MA1002-m5</strain>
    </source>
</reference>
<evidence type="ECO:0000313" key="3">
    <source>
        <dbReference type="Proteomes" id="UP000308000"/>
    </source>
</evidence>
<evidence type="ECO:0000313" key="4">
    <source>
        <dbReference type="Proteomes" id="UP000536909"/>
    </source>
</evidence>
<dbReference type="Proteomes" id="UP000536909">
    <property type="component" value="Unassembled WGS sequence"/>
</dbReference>
<dbReference type="RefSeq" id="WP_129117895.1">
    <property type="nucleotide sequence ID" value="NZ_BSUI01000013.1"/>
</dbReference>
<evidence type="ECO:0000313" key="2">
    <source>
        <dbReference type="EMBL" id="TLK30093.1"/>
    </source>
</evidence>
<dbReference type="EMBL" id="JACHFV010000004">
    <property type="protein sequence ID" value="MBB5294678.1"/>
    <property type="molecule type" value="Genomic_DNA"/>
</dbReference>
<organism evidence="2 3">
    <name type="scientific">Deinococcus metallilatus</name>
    <dbReference type="NCBI Taxonomy" id="1211322"/>
    <lineage>
        <taxon>Bacteria</taxon>
        <taxon>Thermotogati</taxon>
        <taxon>Deinococcota</taxon>
        <taxon>Deinococci</taxon>
        <taxon>Deinococcales</taxon>
        <taxon>Deinococcaceae</taxon>
        <taxon>Deinococcus</taxon>
    </lineage>
</organism>
<protein>
    <submittedName>
        <fullName evidence="2">Uncharacterized protein</fullName>
    </submittedName>
</protein>
<evidence type="ECO:0000313" key="1">
    <source>
        <dbReference type="EMBL" id="MBB5294678.1"/>
    </source>
</evidence>
<proteinExistence type="predicted"/>
<sequence>MSDTFYETVIHFWSQESPEGTELYDLVAGVAHGNAVAVVSPERHLTAEEYQRVVAGAAWQEPVPVQPGPRGQTLYRRTLIVLTPFNPEGQMFDELMFDARSTLIGPTTRTLSREQAEQHEDFADVQEPFDGFFRRSEATKDSPSPQLQIIWLSRK</sequence>
<reference evidence="1 4" key="2">
    <citation type="submission" date="2020-08" db="EMBL/GenBank/DDBJ databases">
        <title>Genomic Encyclopedia of Type Strains, Phase IV (KMG-IV): sequencing the most valuable type-strain genomes for metagenomic binning, comparative biology and taxonomic classification.</title>
        <authorList>
            <person name="Goeker M."/>
        </authorList>
    </citation>
    <scope>NUCLEOTIDE SEQUENCE [LARGE SCALE GENOMIC DNA]</scope>
    <source>
        <strain evidence="1 4">DSM 105434</strain>
    </source>
</reference>
<gene>
    <name evidence="2" type="ORF">FCS05_06070</name>
    <name evidence="1" type="ORF">HNQ10_001492</name>
</gene>